<proteinExistence type="predicted"/>
<gene>
    <name evidence="1" type="ORF">H206_02017</name>
</gene>
<sequence length="226" mass="25250">MAQTKQTRGACAFCGRQMTGNGMVKHLSACPKRKDTLGESNPKSGKEEKIYHLKIQDAWLNDFWLHLEIRSSATLKDLDSYLRSIWLECCGHLSQFSTKGHLGEEIAMDSEVSALFHPGLELTHIYDFGDSSETLIKVVGEREGTPLNEHPIYLMARNELPEVETCACGKPGAWLCMDCTESEDEVALLCEKHAKDEQHQDHNLMPIINSPRTGRCGYAGPADPPY</sequence>
<organism evidence="1 2">
    <name type="scientific">Candidatus Electrothrix aarhusensis</name>
    <dbReference type="NCBI Taxonomy" id="1859131"/>
    <lineage>
        <taxon>Bacteria</taxon>
        <taxon>Pseudomonadati</taxon>
        <taxon>Thermodesulfobacteriota</taxon>
        <taxon>Desulfobulbia</taxon>
        <taxon>Desulfobulbales</taxon>
        <taxon>Desulfobulbaceae</taxon>
        <taxon>Candidatus Electrothrix</taxon>
    </lineage>
</organism>
<name>A0A3S3QWC8_9BACT</name>
<accession>A0A3S3QWC8</accession>
<dbReference type="EMBL" id="MTKO01000101">
    <property type="protein sequence ID" value="RWX44153.1"/>
    <property type="molecule type" value="Genomic_DNA"/>
</dbReference>
<protein>
    <submittedName>
        <fullName evidence="1">Uncharacterized protein</fullName>
    </submittedName>
</protein>
<dbReference type="AlphaFoldDB" id="A0A3S3QWC8"/>
<dbReference type="InterPro" id="IPR024047">
    <property type="entry name" value="MM3350-like_sf"/>
</dbReference>
<dbReference type="Proteomes" id="UP000287853">
    <property type="component" value="Unassembled WGS sequence"/>
</dbReference>
<reference evidence="1 2" key="1">
    <citation type="submission" date="2017-01" db="EMBL/GenBank/DDBJ databases">
        <title>The cable genome- insights into the physiology and evolution of filamentous bacteria capable of sulfide oxidation via long distance electron transfer.</title>
        <authorList>
            <person name="Schreiber L."/>
            <person name="Bjerg J.T."/>
            <person name="Boggild A."/>
            <person name="Van De Vossenberg J."/>
            <person name="Meysman F."/>
            <person name="Nielsen L.P."/>
            <person name="Schramm A."/>
            <person name="Kjeldsen K.U."/>
        </authorList>
    </citation>
    <scope>NUCLEOTIDE SEQUENCE [LARGE SCALE GENOMIC DNA]</scope>
    <source>
        <strain evidence="1">MCF</strain>
    </source>
</reference>
<evidence type="ECO:0000313" key="1">
    <source>
        <dbReference type="EMBL" id="RWX44153.1"/>
    </source>
</evidence>
<dbReference type="Gene3D" id="3.10.290.30">
    <property type="entry name" value="MM3350-like"/>
    <property type="match status" value="1"/>
</dbReference>
<evidence type="ECO:0000313" key="2">
    <source>
        <dbReference type="Proteomes" id="UP000287853"/>
    </source>
</evidence>
<comment type="caution">
    <text evidence="1">The sequence shown here is derived from an EMBL/GenBank/DDBJ whole genome shotgun (WGS) entry which is preliminary data.</text>
</comment>
<keyword evidence="2" id="KW-1185">Reference proteome</keyword>
<dbReference type="SUPFAM" id="SSF159941">
    <property type="entry name" value="MM3350-like"/>
    <property type="match status" value="1"/>
</dbReference>